<organism evidence="1">
    <name type="scientific">Neisseria lactamica</name>
    <dbReference type="NCBI Taxonomy" id="486"/>
    <lineage>
        <taxon>Bacteria</taxon>
        <taxon>Pseudomonadati</taxon>
        <taxon>Pseudomonadota</taxon>
        <taxon>Betaproteobacteria</taxon>
        <taxon>Neisseriales</taxon>
        <taxon>Neisseriaceae</taxon>
        <taxon>Neisseria</taxon>
    </lineage>
</organism>
<proteinExistence type="predicted"/>
<protein>
    <submittedName>
        <fullName evidence="1">PNL18.2_p2</fullName>
    </submittedName>
</protein>
<dbReference type="AlphaFoldDB" id="Q0QVX2"/>
<sequence length="125" mass="14082">MTSSTPDEVSPVIVKIAITVQVLAFGYQPIGKKWVIAILPQRSGNGLRFWLNRHRFWEVRFFFLLSPSGNPVADDRSGNFAPLLLGFGLEYFGDLVKGITLASEHQNLGFEGQKPARIALRIRRR</sequence>
<reference evidence="1" key="1">
    <citation type="submission" date="2005-10" db="EMBL/GenBank/DDBJ databases">
        <authorList>
            <person name="van Passel M.W.J."/>
            <person name="van der Ende A."/>
            <person name="Aldert B."/>
        </authorList>
    </citation>
    <scope>NUCLEOTIDE SEQUENCE</scope>
    <source>
        <strain evidence="1">410838</strain>
        <plasmid evidence="1">pNL18.2</plasmid>
    </source>
</reference>
<reference evidence="1" key="2">
    <citation type="journal article" date="2006" name="Infect. Immun.">
        <title>Plasmid diversity in neisseriae.</title>
        <authorList>
            <person name="van Passel M.W."/>
            <person name="van der Ende A."/>
            <person name="Bart A."/>
        </authorList>
    </citation>
    <scope>NUCLEOTIDE SEQUENCE</scope>
    <source>
        <strain evidence="1">410838</strain>
        <plasmid evidence="1">pNL18.2</plasmid>
    </source>
</reference>
<dbReference type="EMBL" id="DQ229165">
    <property type="protein sequence ID" value="ABC41160.1"/>
    <property type="molecule type" value="Genomic_DNA"/>
</dbReference>
<geneLocation type="plasmid" evidence="1">
    <name>pNL18.2</name>
</geneLocation>
<evidence type="ECO:0000313" key="1">
    <source>
        <dbReference type="EMBL" id="ABC41160.1"/>
    </source>
</evidence>
<name>Q0QVX2_NEILA</name>
<accession>Q0QVX2</accession>
<keyword evidence="1" id="KW-0614">Plasmid</keyword>